<evidence type="ECO:0000313" key="2">
    <source>
        <dbReference type="EMBL" id="CAG7727990.1"/>
    </source>
</evidence>
<sequence length="349" mass="37062">AFTRSGQDALAHNILPDAIPVSLGGTYVPKYELNATPSPLLASVAAAWSNKVAGWPSTDEPVDAPWPEEKSGGYVSPAEQCITCTSSSHDSSQSAIQYETPGAKTSDQYGLPSSKTPDQYDSPPVKTSSQYGPPSAKTSSEYGPPPEKTPAQYGFPAAKVSTQYSSPSAKTSSEYGPPPEKAPTQYGFPAAKVSTQYSSLPAQTSVQYGPAPEKAPSQYEPLLEKTPAQYSLPLTQTSNYDNPSGKTWTQYGPPQVKTSPHYGTPGVIGAPDVEYSAPSIPAQEDTESLDLSAPIDLNKSPPKSLHLNENILTLPQDQYGSPEATQLQTPQFSSPWQFGKTFLASSGHL</sequence>
<feature type="non-terminal residue" evidence="2">
    <location>
        <position position="349"/>
    </location>
</feature>
<evidence type="ECO:0000256" key="1">
    <source>
        <dbReference type="SAM" id="MobiDB-lite"/>
    </source>
</evidence>
<feature type="compositionally biased region" description="Polar residues" evidence="1">
    <location>
        <begin position="160"/>
        <end position="174"/>
    </location>
</feature>
<organism evidence="2 3">
    <name type="scientific">Allacma fusca</name>
    <dbReference type="NCBI Taxonomy" id="39272"/>
    <lineage>
        <taxon>Eukaryota</taxon>
        <taxon>Metazoa</taxon>
        <taxon>Ecdysozoa</taxon>
        <taxon>Arthropoda</taxon>
        <taxon>Hexapoda</taxon>
        <taxon>Collembola</taxon>
        <taxon>Symphypleona</taxon>
        <taxon>Sminthuridae</taxon>
        <taxon>Allacma</taxon>
    </lineage>
</organism>
<protein>
    <submittedName>
        <fullName evidence="2">Uncharacterized protein</fullName>
    </submittedName>
</protein>
<feature type="compositionally biased region" description="Polar residues" evidence="1">
    <location>
        <begin position="103"/>
        <end position="141"/>
    </location>
</feature>
<name>A0A8J2KLB9_9HEXA</name>
<keyword evidence="3" id="KW-1185">Reference proteome</keyword>
<reference evidence="2" key="1">
    <citation type="submission" date="2021-06" db="EMBL/GenBank/DDBJ databases">
        <authorList>
            <person name="Hodson N. C."/>
            <person name="Mongue J. A."/>
            <person name="Jaron S. K."/>
        </authorList>
    </citation>
    <scope>NUCLEOTIDE SEQUENCE</scope>
</reference>
<feature type="region of interest" description="Disordered" evidence="1">
    <location>
        <begin position="233"/>
        <end position="287"/>
    </location>
</feature>
<dbReference type="OrthoDB" id="6428372at2759"/>
<gene>
    <name evidence="2" type="ORF">AFUS01_LOCUS16802</name>
</gene>
<dbReference type="Proteomes" id="UP000708208">
    <property type="component" value="Unassembled WGS sequence"/>
</dbReference>
<accession>A0A8J2KLB9</accession>
<dbReference type="EMBL" id="CAJVCH010156540">
    <property type="protein sequence ID" value="CAG7727990.1"/>
    <property type="molecule type" value="Genomic_DNA"/>
</dbReference>
<comment type="caution">
    <text evidence="2">The sequence shown here is derived from an EMBL/GenBank/DDBJ whole genome shotgun (WGS) entry which is preliminary data.</text>
</comment>
<proteinExistence type="predicted"/>
<feature type="region of interest" description="Disordered" evidence="1">
    <location>
        <begin position="55"/>
        <end position="190"/>
    </location>
</feature>
<feature type="compositionally biased region" description="Polar residues" evidence="1">
    <location>
        <begin position="233"/>
        <end position="258"/>
    </location>
</feature>
<dbReference type="AlphaFoldDB" id="A0A8J2KLB9"/>
<evidence type="ECO:0000313" key="3">
    <source>
        <dbReference type="Proteomes" id="UP000708208"/>
    </source>
</evidence>